<protein>
    <submittedName>
        <fullName evidence="2">Uncharacterized protein</fullName>
    </submittedName>
</protein>
<dbReference type="EMBL" id="KN823590">
    <property type="protein sequence ID" value="KIO16347.1"/>
    <property type="molecule type" value="Genomic_DNA"/>
</dbReference>
<feature type="region of interest" description="Disordered" evidence="1">
    <location>
        <begin position="161"/>
        <end position="180"/>
    </location>
</feature>
<reference evidence="2 3" key="1">
    <citation type="submission" date="2014-04" db="EMBL/GenBank/DDBJ databases">
        <authorList>
            <consortium name="DOE Joint Genome Institute"/>
            <person name="Kuo A."/>
            <person name="Girlanda M."/>
            <person name="Perotto S."/>
            <person name="Kohler A."/>
            <person name="Nagy L.G."/>
            <person name="Floudas D."/>
            <person name="Copeland A."/>
            <person name="Barry K.W."/>
            <person name="Cichocki N."/>
            <person name="Veneault-Fourrey C."/>
            <person name="LaButti K."/>
            <person name="Lindquist E.A."/>
            <person name="Lipzen A."/>
            <person name="Lundell T."/>
            <person name="Morin E."/>
            <person name="Murat C."/>
            <person name="Sun H."/>
            <person name="Tunlid A."/>
            <person name="Henrissat B."/>
            <person name="Grigoriev I.V."/>
            <person name="Hibbett D.S."/>
            <person name="Martin F."/>
            <person name="Nordberg H.P."/>
            <person name="Cantor M.N."/>
            <person name="Hua S.X."/>
        </authorList>
    </citation>
    <scope>NUCLEOTIDE SEQUENCE [LARGE SCALE GENOMIC DNA]</scope>
    <source>
        <strain evidence="2 3">MUT 4182</strain>
    </source>
</reference>
<accession>A0A0C3L417</accession>
<dbReference type="HOGENOM" id="CLU_1497301_0_0_1"/>
<evidence type="ECO:0000256" key="1">
    <source>
        <dbReference type="SAM" id="MobiDB-lite"/>
    </source>
</evidence>
<evidence type="ECO:0000313" key="2">
    <source>
        <dbReference type="EMBL" id="KIO16347.1"/>
    </source>
</evidence>
<name>A0A0C3L417_9AGAM</name>
<keyword evidence="3" id="KW-1185">Reference proteome</keyword>
<dbReference type="Proteomes" id="UP000054248">
    <property type="component" value="Unassembled WGS sequence"/>
</dbReference>
<feature type="region of interest" description="Disordered" evidence="1">
    <location>
        <begin position="60"/>
        <end position="89"/>
    </location>
</feature>
<feature type="compositionally biased region" description="Polar residues" evidence="1">
    <location>
        <begin position="75"/>
        <end position="85"/>
    </location>
</feature>
<feature type="compositionally biased region" description="Basic and acidic residues" evidence="1">
    <location>
        <begin position="171"/>
        <end position="180"/>
    </location>
</feature>
<evidence type="ECO:0000313" key="3">
    <source>
        <dbReference type="Proteomes" id="UP000054248"/>
    </source>
</evidence>
<sequence>MQRSAIKFPLATQTRSIPSKVTERDIHTQRLRSHCMFFERMQSCFEGFVGADHEHHADGLDAETSRKKVEGMNRPTATEPTLEGNQQKESKMVVKKTVCISRFEIGGSQAEANRHSSVTIDSRKTIDKAPGFGRSYCRQGVALEVVQDERSLSATSIFAPKDSTTSGVASEECHIGRRTS</sequence>
<organism evidence="2 3">
    <name type="scientific">Tulasnella calospora MUT 4182</name>
    <dbReference type="NCBI Taxonomy" id="1051891"/>
    <lineage>
        <taxon>Eukaryota</taxon>
        <taxon>Fungi</taxon>
        <taxon>Dikarya</taxon>
        <taxon>Basidiomycota</taxon>
        <taxon>Agaricomycotina</taxon>
        <taxon>Agaricomycetes</taxon>
        <taxon>Cantharellales</taxon>
        <taxon>Tulasnellaceae</taxon>
        <taxon>Tulasnella</taxon>
    </lineage>
</organism>
<proteinExistence type="predicted"/>
<feature type="compositionally biased region" description="Basic and acidic residues" evidence="1">
    <location>
        <begin position="60"/>
        <end position="71"/>
    </location>
</feature>
<reference evidence="3" key="2">
    <citation type="submission" date="2015-01" db="EMBL/GenBank/DDBJ databases">
        <title>Evolutionary Origins and Diversification of the Mycorrhizal Mutualists.</title>
        <authorList>
            <consortium name="DOE Joint Genome Institute"/>
            <consortium name="Mycorrhizal Genomics Consortium"/>
            <person name="Kohler A."/>
            <person name="Kuo A."/>
            <person name="Nagy L.G."/>
            <person name="Floudas D."/>
            <person name="Copeland A."/>
            <person name="Barry K.W."/>
            <person name="Cichocki N."/>
            <person name="Veneault-Fourrey C."/>
            <person name="LaButti K."/>
            <person name="Lindquist E.A."/>
            <person name="Lipzen A."/>
            <person name="Lundell T."/>
            <person name="Morin E."/>
            <person name="Murat C."/>
            <person name="Riley R."/>
            <person name="Ohm R."/>
            <person name="Sun H."/>
            <person name="Tunlid A."/>
            <person name="Henrissat B."/>
            <person name="Grigoriev I.V."/>
            <person name="Hibbett D.S."/>
            <person name="Martin F."/>
        </authorList>
    </citation>
    <scope>NUCLEOTIDE SEQUENCE [LARGE SCALE GENOMIC DNA]</scope>
    <source>
        <strain evidence="3">MUT 4182</strain>
    </source>
</reference>
<gene>
    <name evidence="2" type="ORF">M407DRAFT_34000</name>
</gene>
<dbReference type="AlphaFoldDB" id="A0A0C3L417"/>